<keyword evidence="3" id="KW-0645">Protease</keyword>
<organism evidence="3 4">
    <name type="scientific">Vibrio astriarenae</name>
    <dbReference type="NCBI Taxonomy" id="1481923"/>
    <lineage>
        <taxon>Bacteria</taxon>
        <taxon>Pseudomonadati</taxon>
        <taxon>Pseudomonadota</taxon>
        <taxon>Gammaproteobacteria</taxon>
        <taxon>Vibrionales</taxon>
        <taxon>Vibrionaceae</taxon>
        <taxon>Vibrio</taxon>
    </lineage>
</organism>
<protein>
    <submittedName>
        <fullName evidence="3">Trypsin-like serine protease</fullName>
    </submittedName>
</protein>
<evidence type="ECO:0000259" key="2">
    <source>
        <dbReference type="Pfam" id="PF00089"/>
    </source>
</evidence>
<dbReference type="EMBL" id="CP047476">
    <property type="protein sequence ID" value="QIA65687.1"/>
    <property type="molecule type" value="Genomic_DNA"/>
</dbReference>
<evidence type="ECO:0000313" key="3">
    <source>
        <dbReference type="EMBL" id="QIA65687.1"/>
    </source>
</evidence>
<dbReference type="InterPro" id="IPR009003">
    <property type="entry name" value="Peptidase_S1_PA"/>
</dbReference>
<dbReference type="PROSITE" id="PS00134">
    <property type="entry name" value="TRYPSIN_HIS"/>
    <property type="match status" value="1"/>
</dbReference>
<dbReference type="PANTHER" id="PTHR15462:SF8">
    <property type="entry name" value="SERINE PROTEASE"/>
    <property type="match status" value="1"/>
</dbReference>
<dbReference type="InterPro" id="IPR043504">
    <property type="entry name" value="Peptidase_S1_PA_chymotrypsin"/>
</dbReference>
<feature type="domain" description="Peptidase S1" evidence="2">
    <location>
        <begin position="38"/>
        <end position="223"/>
    </location>
</feature>
<dbReference type="KEGG" id="vas:GT360_19375"/>
<dbReference type="Gene3D" id="2.40.10.10">
    <property type="entry name" value="Trypsin-like serine proteases"/>
    <property type="match status" value="2"/>
</dbReference>
<name>A0A7Z2YFN2_9VIBR</name>
<keyword evidence="1" id="KW-0732">Signal</keyword>
<dbReference type="InterPro" id="IPR050966">
    <property type="entry name" value="Glutamyl_endopeptidase"/>
</dbReference>
<dbReference type="SUPFAM" id="SSF50494">
    <property type="entry name" value="Trypsin-like serine proteases"/>
    <property type="match status" value="1"/>
</dbReference>
<dbReference type="Proteomes" id="UP000464262">
    <property type="component" value="Chromosome 2"/>
</dbReference>
<dbReference type="GO" id="GO:0006508">
    <property type="term" value="P:proteolysis"/>
    <property type="evidence" value="ECO:0007669"/>
    <property type="project" value="UniProtKB-KW"/>
</dbReference>
<evidence type="ECO:0000256" key="1">
    <source>
        <dbReference type="ARBA" id="ARBA00022729"/>
    </source>
</evidence>
<dbReference type="InterPro" id="IPR001314">
    <property type="entry name" value="Peptidase_S1A"/>
</dbReference>
<dbReference type="PANTHER" id="PTHR15462">
    <property type="entry name" value="SERINE PROTEASE"/>
    <property type="match status" value="1"/>
</dbReference>
<dbReference type="RefSeq" id="WP_164650586.1">
    <property type="nucleotide sequence ID" value="NZ_CP047476.1"/>
</dbReference>
<reference evidence="3 4" key="1">
    <citation type="submission" date="2020-01" db="EMBL/GenBank/DDBJ databases">
        <title>Whole genome and functional gene identification of agarase of Vibrio HN897.</title>
        <authorList>
            <person name="Liu Y."/>
            <person name="Zhao Z."/>
        </authorList>
    </citation>
    <scope>NUCLEOTIDE SEQUENCE [LARGE SCALE GENOMIC DNA]</scope>
    <source>
        <strain evidence="3 4">HN897</strain>
    </source>
</reference>
<keyword evidence="4" id="KW-1185">Reference proteome</keyword>
<dbReference type="PRINTS" id="PR00722">
    <property type="entry name" value="CHYMOTRYPSIN"/>
</dbReference>
<evidence type="ECO:0000313" key="4">
    <source>
        <dbReference type="Proteomes" id="UP000464262"/>
    </source>
</evidence>
<dbReference type="AlphaFoldDB" id="A0A7Z2YFN2"/>
<accession>A0A7Z2YFN2</accession>
<proteinExistence type="predicted"/>
<dbReference type="GO" id="GO:0004252">
    <property type="term" value="F:serine-type endopeptidase activity"/>
    <property type="evidence" value="ECO:0007669"/>
    <property type="project" value="InterPro"/>
</dbReference>
<gene>
    <name evidence="3" type="ORF">GT360_19375</name>
</gene>
<dbReference type="InterPro" id="IPR018114">
    <property type="entry name" value="TRYPSIN_HIS"/>
</dbReference>
<dbReference type="InterPro" id="IPR001254">
    <property type="entry name" value="Trypsin_dom"/>
</dbReference>
<keyword evidence="3" id="KW-0378">Hydrolase</keyword>
<dbReference type="Pfam" id="PF00089">
    <property type="entry name" value="Trypsin"/>
    <property type="match status" value="1"/>
</dbReference>
<sequence>MKVLTLTVGLLSQSLVGTFATTFPPSVIEAVGWLEAENKQCTATLVSSHQVLTAAHCLYDTKKRRYFHPNKIQFFAGFEAGEYRLSSFAKDYTVGVKKFPKGQFDEKLVYNDWALITLSTGIGCSIEPIVLDKKAFKNQSLSTLGYGNSDQGFLSERHDCQYALPPREKTALRLKNCDIESGYSGGPLLRKQANKWYLVGVISAETEDSKGRKRQIAVPKIAFENKIKRPVCRR</sequence>